<feature type="transmembrane region" description="Helical" evidence="1">
    <location>
        <begin position="46"/>
        <end position="73"/>
    </location>
</feature>
<reference evidence="2" key="1">
    <citation type="journal article" date="2016" name="J. Proteomics">
        <title>Transcriptomic analysis of the venom glands from the scorpion Hadogenes troglodytes revealed unique and extremely high diversity of the venom peptides.</title>
        <authorList>
            <person name="Zhong J."/>
            <person name="Zeng X.C."/>
            <person name="Zeng X."/>
            <person name="Nie Y."/>
            <person name="Zhang L."/>
            <person name="Wu S."/>
            <person name="Bao A."/>
        </authorList>
    </citation>
    <scope>NUCLEOTIDE SEQUENCE</scope>
</reference>
<evidence type="ECO:0000313" key="2">
    <source>
        <dbReference type="EMBL" id="AOF40251.1"/>
    </source>
</evidence>
<feature type="transmembrane region" description="Helical" evidence="1">
    <location>
        <begin position="12"/>
        <end position="34"/>
    </location>
</feature>
<organism evidence="2">
    <name type="scientific">Hadogenes troglodytes</name>
    <dbReference type="NCBI Taxonomy" id="1577150"/>
    <lineage>
        <taxon>Eukaryota</taxon>
        <taxon>Metazoa</taxon>
        <taxon>Ecdysozoa</taxon>
        <taxon>Arthropoda</taxon>
        <taxon>Chelicerata</taxon>
        <taxon>Arachnida</taxon>
        <taxon>Scorpiones</taxon>
        <taxon>Iurida</taxon>
        <taxon>Scorpionoidea</taxon>
        <taxon>Hemiscorpiidae</taxon>
        <taxon>Hadogenes</taxon>
    </lineage>
</organism>
<name>A0A1B3IJ86_9SCOR</name>
<dbReference type="EMBL" id="KU643159">
    <property type="protein sequence ID" value="AOF40251.1"/>
    <property type="molecule type" value="mRNA"/>
</dbReference>
<accession>A0A1B3IJ86</accession>
<proteinExistence type="evidence at transcript level"/>
<evidence type="ECO:0000256" key="1">
    <source>
        <dbReference type="SAM" id="Phobius"/>
    </source>
</evidence>
<keyword evidence="1" id="KW-0812">Transmembrane</keyword>
<dbReference type="AlphaFoldDB" id="A0A1B3IJ86"/>
<protein>
    <submittedName>
        <fullName evidence="2">Venom peptide Ht205</fullName>
    </submittedName>
</protein>
<keyword evidence="1" id="KW-0472">Membrane</keyword>
<sequence>MRDIYLKWTFAVSALFVFILLGIGFSIVTVIMAYGDKNSFPQVQEVHIRILFISVVSGAGMAIGVFAEIILLVSMKS</sequence>
<keyword evidence="1" id="KW-1133">Transmembrane helix</keyword>